<dbReference type="AlphaFoldDB" id="A0A318ZAD1"/>
<dbReference type="RefSeq" id="XP_025430383.1">
    <property type="nucleotide sequence ID" value="XM_025580144.1"/>
</dbReference>
<gene>
    <name evidence="2" type="ORF">BP01DRAFT_82201</name>
</gene>
<evidence type="ECO:0000313" key="3">
    <source>
        <dbReference type="Proteomes" id="UP000248349"/>
    </source>
</evidence>
<proteinExistence type="predicted"/>
<evidence type="ECO:0000256" key="1">
    <source>
        <dbReference type="SAM" id="MobiDB-lite"/>
    </source>
</evidence>
<accession>A0A318ZAD1</accession>
<dbReference type="Proteomes" id="UP000248349">
    <property type="component" value="Unassembled WGS sequence"/>
</dbReference>
<organism evidence="2 3">
    <name type="scientific">Aspergillus saccharolyticus JOP 1030-1</name>
    <dbReference type="NCBI Taxonomy" id="1450539"/>
    <lineage>
        <taxon>Eukaryota</taxon>
        <taxon>Fungi</taxon>
        <taxon>Dikarya</taxon>
        <taxon>Ascomycota</taxon>
        <taxon>Pezizomycotina</taxon>
        <taxon>Eurotiomycetes</taxon>
        <taxon>Eurotiomycetidae</taxon>
        <taxon>Eurotiales</taxon>
        <taxon>Aspergillaceae</taxon>
        <taxon>Aspergillus</taxon>
        <taxon>Aspergillus subgen. Circumdati</taxon>
    </lineage>
</organism>
<evidence type="ECO:0000313" key="2">
    <source>
        <dbReference type="EMBL" id="PYH44401.1"/>
    </source>
</evidence>
<keyword evidence="3" id="KW-1185">Reference proteome</keyword>
<name>A0A318ZAD1_9EURO</name>
<sequence>MHCISCKQKNYRPVSAPADSQTSFRLQSHTHIHTHTHSLVFVSVLVLGHTLRVKLKLDNYTVIIIIKSCLPPFLSRSMYPRNSGDESCPPPSGHWIFPHPQSTELALSSRLLVIQSRPVFQRPQNTYTHRNLLHGSPTLLADPTDLNEGKRQNKASPAITHPQFGLMLDLLGGMDVST</sequence>
<feature type="region of interest" description="Disordered" evidence="1">
    <location>
        <begin position="129"/>
        <end position="156"/>
    </location>
</feature>
<protein>
    <submittedName>
        <fullName evidence="2">Uncharacterized protein</fullName>
    </submittedName>
</protein>
<dbReference type="GeneID" id="37081373"/>
<dbReference type="EMBL" id="KZ821237">
    <property type="protein sequence ID" value="PYH44401.1"/>
    <property type="molecule type" value="Genomic_DNA"/>
</dbReference>
<reference evidence="2 3" key="1">
    <citation type="submission" date="2016-12" db="EMBL/GenBank/DDBJ databases">
        <title>The genomes of Aspergillus section Nigri reveals drivers in fungal speciation.</title>
        <authorList>
            <consortium name="DOE Joint Genome Institute"/>
            <person name="Vesth T.C."/>
            <person name="Nybo J."/>
            <person name="Theobald S."/>
            <person name="Brandl J."/>
            <person name="Frisvad J.C."/>
            <person name="Nielsen K.F."/>
            <person name="Lyhne E.K."/>
            <person name="Kogle M.E."/>
            <person name="Kuo A."/>
            <person name="Riley R."/>
            <person name="Clum A."/>
            <person name="Nolan M."/>
            <person name="Lipzen A."/>
            <person name="Salamov A."/>
            <person name="Henrissat B."/>
            <person name="Wiebenga A."/>
            <person name="De Vries R.P."/>
            <person name="Grigoriev I.V."/>
            <person name="Mortensen U.H."/>
            <person name="Andersen M.R."/>
            <person name="Baker S.E."/>
        </authorList>
    </citation>
    <scope>NUCLEOTIDE SEQUENCE [LARGE SCALE GENOMIC DNA]</scope>
    <source>
        <strain evidence="2 3">JOP 1030-1</strain>
    </source>
</reference>